<evidence type="ECO:0000313" key="2">
    <source>
        <dbReference type="EMBL" id="AXY57284.1"/>
    </source>
</evidence>
<evidence type="ECO:0000256" key="1">
    <source>
        <dbReference type="SAM" id="MobiDB-lite"/>
    </source>
</evidence>
<dbReference type="Proteomes" id="UP000263753">
    <property type="component" value="Chromosome"/>
</dbReference>
<feature type="compositionally biased region" description="Basic and acidic residues" evidence="1">
    <location>
        <begin position="1"/>
        <end position="11"/>
    </location>
</feature>
<sequence>MTGDRDLHWQQHEQQIQQAERAKNKVRSGKSKLWELASAEFLSVNQYCADCNKRNYVNVAEHVFHIECPAGDRMKFWDVRNWQSLCKDCFVRISGGDPVSVPAPVDDETLEYIYTVK</sequence>
<dbReference type="KEGG" id="achi:CDG60_12330"/>
<protein>
    <recommendedName>
        <fullName evidence="4">HNH endonuclease</fullName>
    </recommendedName>
</protein>
<accession>A0A3B7LZC4</accession>
<reference evidence="3" key="1">
    <citation type="submission" date="2018-09" db="EMBL/GenBank/DDBJ databases">
        <title>The complete genome of Acinetobacter sp. strain WCHAc010005.</title>
        <authorList>
            <person name="Hu Y."/>
            <person name="Long H."/>
            <person name="Feng Y."/>
            <person name="Zong Z."/>
        </authorList>
    </citation>
    <scope>NUCLEOTIDE SEQUENCE [LARGE SCALE GENOMIC DNA]</scope>
    <source>
        <strain evidence="3">WCHAc010005</strain>
    </source>
</reference>
<dbReference type="RefSeq" id="WP_087511768.1">
    <property type="nucleotide sequence ID" value="NZ_CP032134.1"/>
</dbReference>
<gene>
    <name evidence="2" type="ORF">CDG60_12330</name>
</gene>
<evidence type="ECO:0000313" key="3">
    <source>
        <dbReference type="Proteomes" id="UP000263753"/>
    </source>
</evidence>
<feature type="region of interest" description="Disordered" evidence="1">
    <location>
        <begin position="1"/>
        <end position="23"/>
    </location>
</feature>
<proteinExistence type="predicted"/>
<dbReference type="AlphaFoldDB" id="A0A3B7LZC4"/>
<evidence type="ECO:0008006" key="4">
    <source>
        <dbReference type="Google" id="ProtNLM"/>
    </source>
</evidence>
<name>A0A3B7LZC4_9GAMM</name>
<organism evidence="2 3">
    <name type="scientific">Acinetobacter chinensis</name>
    <dbReference type="NCBI Taxonomy" id="2004650"/>
    <lineage>
        <taxon>Bacteria</taxon>
        <taxon>Pseudomonadati</taxon>
        <taxon>Pseudomonadota</taxon>
        <taxon>Gammaproteobacteria</taxon>
        <taxon>Moraxellales</taxon>
        <taxon>Moraxellaceae</taxon>
        <taxon>Acinetobacter</taxon>
    </lineage>
</organism>
<dbReference type="EMBL" id="CP032134">
    <property type="protein sequence ID" value="AXY57284.1"/>
    <property type="molecule type" value="Genomic_DNA"/>
</dbReference>